<evidence type="ECO:0000256" key="3">
    <source>
        <dbReference type="ARBA" id="ARBA00022792"/>
    </source>
</evidence>
<dbReference type="GO" id="GO:0006123">
    <property type="term" value="P:mitochondrial electron transport, cytochrome c to oxygen"/>
    <property type="evidence" value="ECO:0007669"/>
    <property type="project" value="InterPro"/>
</dbReference>
<evidence type="ECO:0000313" key="8">
    <source>
        <dbReference type="Proteomes" id="UP000005203"/>
    </source>
</evidence>
<gene>
    <name evidence="7" type="primary">551541</name>
    <name evidence="9" type="synonym">LOC551541</name>
</gene>
<proteinExistence type="inferred from homology"/>
<comment type="similarity">
    <text evidence="2">Belongs to the cytochrome c oxidase VIIa family.</text>
</comment>
<evidence type="ECO:0000256" key="4">
    <source>
        <dbReference type="ARBA" id="ARBA00023128"/>
    </source>
</evidence>
<dbReference type="KEGG" id="ame:551541"/>
<reference evidence="7" key="1">
    <citation type="submission" date="2021-01" db="UniProtKB">
        <authorList>
            <consortium name="EnsemblMetazoa"/>
        </authorList>
    </citation>
    <scope>IDENTIFICATION</scope>
    <source>
        <strain evidence="7">DH4</strain>
    </source>
</reference>
<accession>A0A8B9B7C0</accession>
<keyword evidence="3" id="KW-0999">Mitochondrion inner membrane</keyword>
<evidence type="ECO:0000313" key="9">
    <source>
        <dbReference type="RefSeq" id="XP_625254.1"/>
    </source>
</evidence>
<evidence type="ECO:0000256" key="6">
    <source>
        <dbReference type="SAM" id="Phobius"/>
    </source>
</evidence>
<sequence>MSFHQFNAFTGRLKQSTQLQALYPLSPKALEKIETPRMMFDSIKTKIASTSSSLSRHHSTIPQKMKKLQQEWQADLLKPTFLLRGASDMAIYRLTIATTLIGFVINLYYINELRMKFR</sequence>
<dbReference type="Proteomes" id="UP000005203">
    <property type="component" value="Linkage group LG4"/>
</dbReference>
<protein>
    <submittedName>
        <fullName evidence="9">Uncharacterized protein LOC551541</fullName>
    </submittedName>
</protein>
<dbReference type="RefSeq" id="XP_625254.1">
    <property type="nucleotide sequence ID" value="XM_625251.6"/>
</dbReference>
<dbReference type="OrthoDB" id="5966508at2759"/>
<evidence type="ECO:0000256" key="2">
    <source>
        <dbReference type="ARBA" id="ARBA00009331"/>
    </source>
</evidence>
<evidence type="ECO:0000256" key="1">
    <source>
        <dbReference type="ARBA" id="ARBA00004273"/>
    </source>
</evidence>
<dbReference type="GO" id="GO:0045277">
    <property type="term" value="C:respiratory chain complex IV"/>
    <property type="evidence" value="ECO:0007669"/>
    <property type="project" value="InterPro"/>
</dbReference>
<keyword evidence="4" id="KW-0496">Mitochondrion</keyword>
<dbReference type="SUPFAM" id="SSF81419">
    <property type="entry name" value="Mitochondrial cytochrome c oxidase subunit VIIa"/>
    <property type="match status" value="1"/>
</dbReference>
<keyword evidence="6" id="KW-1133">Transmembrane helix</keyword>
<keyword evidence="8" id="KW-1185">Reference proteome</keyword>
<dbReference type="GeneID" id="551541"/>
<dbReference type="Gene3D" id="4.10.91.10">
    <property type="entry name" value="Cytochrome c oxidase, subunit VIIa"/>
    <property type="match status" value="1"/>
</dbReference>
<organism evidence="7">
    <name type="scientific">Apis mellifera</name>
    <name type="common">Honeybee</name>
    <dbReference type="NCBI Taxonomy" id="7460"/>
    <lineage>
        <taxon>Eukaryota</taxon>
        <taxon>Metazoa</taxon>
        <taxon>Ecdysozoa</taxon>
        <taxon>Arthropoda</taxon>
        <taxon>Hexapoda</taxon>
        <taxon>Insecta</taxon>
        <taxon>Pterygota</taxon>
        <taxon>Neoptera</taxon>
        <taxon>Endopterygota</taxon>
        <taxon>Hymenoptera</taxon>
        <taxon>Apocrita</taxon>
        <taxon>Aculeata</taxon>
        <taxon>Apoidea</taxon>
        <taxon>Anthophila</taxon>
        <taxon>Apidae</taxon>
        <taxon>Apis</taxon>
    </lineage>
</organism>
<evidence type="ECO:0000256" key="5">
    <source>
        <dbReference type="ARBA" id="ARBA00023136"/>
    </source>
</evidence>
<reference evidence="9" key="2">
    <citation type="submission" date="2025-04" db="UniProtKB">
        <authorList>
            <consortium name="RefSeq"/>
        </authorList>
    </citation>
    <scope>IDENTIFICATION</scope>
    <source>
        <strain evidence="9">DH4</strain>
        <tissue evidence="9">Whole body</tissue>
    </source>
</reference>
<keyword evidence="5 6" id="KW-0472">Membrane</keyword>
<dbReference type="GO" id="GO:0005743">
    <property type="term" value="C:mitochondrial inner membrane"/>
    <property type="evidence" value="ECO:0007669"/>
    <property type="project" value="UniProtKB-SubCell"/>
</dbReference>
<keyword evidence="6" id="KW-0812">Transmembrane</keyword>
<feature type="transmembrane region" description="Helical" evidence="6">
    <location>
        <begin position="90"/>
        <end position="110"/>
    </location>
</feature>
<name>A0A7M7TFZ7_APIME</name>
<comment type="subcellular location">
    <subcellularLocation>
        <location evidence="1">Mitochondrion inner membrane</location>
    </subcellularLocation>
</comment>
<dbReference type="EnsemblMetazoa" id="XM_625251">
    <property type="protein sequence ID" value="XP_625254"/>
    <property type="gene ID" value="LOC551541"/>
</dbReference>
<dbReference type="AlphaFoldDB" id="A0A7M7TFZ7"/>
<dbReference type="InterPro" id="IPR036539">
    <property type="entry name" value="Cyt_c_oxidase_su7a_sf"/>
</dbReference>
<evidence type="ECO:0000313" key="7">
    <source>
        <dbReference type="EnsemblMetazoa" id="XP_625254"/>
    </source>
</evidence>
<accession>A0A7M7TFZ7</accession>
<dbReference type="OMA" id="YNTSHMS"/>